<sequence length="321" mass="35963">MWGIMWIWLSLIPKVLAPANRAPGCGGEPATINRRDFDDFFREERGNLQVLAKAIEEIDYLQEEGRCPSDVAYITVFHRDTSFHIQPLIDRLFNARLELGRLITEYAEDEAEGYGTFFDEAELRLIYNTIRNLEVLAEAEKDAVDGFVADIANLPRLRYPDENDQNTNLLNLAMGIDDGRPDGEYLVEYTLGARQNLQARFDSLIEKMELAVSDYDNELAVHDTRDRGQLDEWLPKGNSYQDVIGALIRWSMCWAEGVKGAAGALRTIAPAPGPEDPRPSRWGVVGRGLSRIGRSLSGLGIGAGCRGRSRTPPPARRNNNN</sequence>
<protein>
    <submittedName>
        <fullName evidence="3">Uncharacterized protein</fullName>
    </submittedName>
</protein>
<evidence type="ECO:0000256" key="1">
    <source>
        <dbReference type="SAM" id="MobiDB-lite"/>
    </source>
</evidence>
<gene>
    <name evidence="3" type="ORF">TWF718_003606</name>
</gene>
<reference evidence="3 4" key="1">
    <citation type="submission" date="2019-10" db="EMBL/GenBank/DDBJ databases">
        <authorList>
            <person name="Palmer J.M."/>
        </authorList>
    </citation>
    <scope>NUCLEOTIDE SEQUENCE [LARGE SCALE GENOMIC DNA]</scope>
    <source>
        <strain evidence="3 4">TWF718</strain>
    </source>
</reference>
<evidence type="ECO:0000313" key="4">
    <source>
        <dbReference type="Proteomes" id="UP001313282"/>
    </source>
</evidence>
<evidence type="ECO:0000256" key="2">
    <source>
        <dbReference type="SAM" id="SignalP"/>
    </source>
</evidence>
<dbReference type="EMBL" id="JAVHNR010000002">
    <property type="protein sequence ID" value="KAK6350414.1"/>
    <property type="molecule type" value="Genomic_DNA"/>
</dbReference>
<evidence type="ECO:0000313" key="3">
    <source>
        <dbReference type="EMBL" id="KAK6350414.1"/>
    </source>
</evidence>
<feature type="region of interest" description="Disordered" evidence="1">
    <location>
        <begin position="300"/>
        <end position="321"/>
    </location>
</feature>
<comment type="caution">
    <text evidence="3">The sequence shown here is derived from an EMBL/GenBank/DDBJ whole genome shotgun (WGS) entry which is preliminary data.</text>
</comment>
<proteinExistence type="predicted"/>
<name>A0AAN8MWP9_9PEZI</name>
<keyword evidence="2" id="KW-0732">Signal</keyword>
<organism evidence="3 4">
    <name type="scientific">Orbilia javanica</name>
    <dbReference type="NCBI Taxonomy" id="47235"/>
    <lineage>
        <taxon>Eukaryota</taxon>
        <taxon>Fungi</taxon>
        <taxon>Dikarya</taxon>
        <taxon>Ascomycota</taxon>
        <taxon>Pezizomycotina</taxon>
        <taxon>Orbiliomycetes</taxon>
        <taxon>Orbiliales</taxon>
        <taxon>Orbiliaceae</taxon>
        <taxon>Orbilia</taxon>
    </lineage>
</organism>
<accession>A0AAN8MWP9</accession>
<feature type="chain" id="PRO_5043042253" evidence="2">
    <location>
        <begin position="18"/>
        <end position="321"/>
    </location>
</feature>
<dbReference type="AlphaFoldDB" id="A0AAN8MWP9"/>
<feature type="signal peptide" evidence="2">
    <location>
        <begin position="1"/>
        <end position="17"/>
    </location>
</feature>
<dbReference type="Proteomes" id="UP001313282">
    <property type="component" value="Unassembled WGS sequence"/>
</dbReference>
<keyword evidence="4" id="KW-1185">Reference proteome</keyword>